<dbReference type="Proteomes" id="UP000220828">
    <property type="component" value="Unassembled WGS sequence"/>
</dbReference>
<dbReference type="Pfam" id="PF00271">
    <property type="entry name" value="Helicase_C"/>
    <property type="match status" value="1"/>
</dbReference>
<dbReference type="GO" id="GO:0005524">
    <property type="term" value="F:ATP binding"/>
    <property type="evidence" value="ECO:0007669"/>
    <property type="project" value="UniProtKB-KW"/>
</dbReference>
<dbReference type="GO" id="GO:0009378">
    <property type="term" value="F:four-way junction helicase activity"/>
    <property type="evidence" value="ECO:0007669"/>
    <property type="project" value="TreeGrafter"/>
</dbReference>
<feature type="domain" description="Helicase ATP-binding" evidence="9">
    <location>
        <begin position="477"/>
        <end position="658"/>
    </location>
</feature>
<keyword evidence="2" id="KW-0547">Nucleotide-binding</keyword>
<evidence type="ECO:0000313" key="11">
    <source>
        <dbReference type="EMBL" id="PDS22404.1"/>
    </source>
</evidence>
<dbReference type="SUPFAM" id="SSF52540">
    <property type="entry name" value="P-loop containing nucleoside triphosphate hydrolases"/>
    <property type="match status" value="1"/>
</dbReference>
<dbReference type="InterPro" id="IPR014001">
    <property type="entry name" value="Helicase_ATP-bd"/>
</dbReference>
<dbReference type="PROSITE" id="PS51194">
    <property type="entry name" value="HELICASE_CTER"/>
    <property type="match status" value="1"/>
</dbReference>
<evidence type="ECO:0000259" key="10">
    <source>
        <dbReference type="PROSITE" id="PS51194"/>
    </source>
</evidence>
<comment type="similarity">
    <text evidence="1">Belongs to the helicase family. RecQ subfamily.</text>
</comment>
<keyword evidence="4" id="KW-0238">DNA-binding</keyword>
<dbReference type="GO" id="GO:0005737">
    <property type="term" value="C:cytoplasm"/>
    <property type="evidence" value="ECO:0007669"/>
    <property type="project" value="TreeGrafter"/>
</dbReference>
<feature type="coiled-coil region" evidence="8">
    <location>
        <begin position="730"/>
        <end position="760"/>
    </location>
</feature>
<keyword evidence="5" id="KW-0413">Isomerase</keyword>
<dbReference type="SMART" id="SM00487">
    <property type="entry name" value="DEXDc"/>
    <property type="match status" value="1"/>
</dbReference>
<organism evidence="11 12">
    <name type="scientific">Flavobacterium branchiophilum</name>
    <dbReference type="NCBI Taxonomy" id="55197"/>
    <lineage>
        <taxon>Bacteria</taxon>
        <taxon>Pseudomonadati</taxon>
        <taxon>Bacteroidota</taxon>
        <taxon>Flavobacteriia</taxon>
        <taxon>Flavobacteriales</taxon>
        <taxon>Flavobacteriaceae</taxon>
        <taxon>Flavobacterium</taxon>
    </lineage>
</organism>
<dbReference type="PANTHER" id="PTHR13710:SF105">
    <property type="entry name" value="ATP-DEPENDENT DNA HELICASE Q1"/>
    <property type="match status" value="1"/>
</dbReference>
<feature type="domain" description="Helicase C-terminal" evidence="10">
    <location>
        <begin position="762"/>
        <end position="939"/>
    </location>
</feature>
<dbReference type="SMART" id="SM00490">
    <property type="entry name" value="HELICc"/>
    <property type="match status" value="1"/>
</dbReference>
<evidence type="ECO:0000313" key="12">
    <source>
        <dbReference type="Proteomes" id="UP000220828"/>
    </source>
</evidence>
<dbReference type="InterPro" id="IPR011545">
    <property type="entry name" value="DEAD/DEAH_box_helicase_dom"/>
</dbReference>
<dbReference type="EC" id="5.6.2.4" evidence="7"/>
<dbReference type="Gene3D" id="3.40.50.300">
    <property type="entry name" value="P-loop containing nucleotide triphosphate hydrolases"/>
    <property type="match status" value="2"/>
</dbReference>
<dbReference type="GO" id="GO:0006281">
    <property type="term" value="P:DNA repair"/>
    <property type="evidence" value="ECO:0007669"/>
    <property type="project" value="TreeGrafter"/>
</dbReference>
<keyword evidence="8" id="KW-0175">Coiled coil</keyword>
<dbReference type="PANTHER" id="PTHR13710">
    <property type="entry name" value="DNA HELICASE RECQ FAMILY MEMBER"/>
    <property type="match status" value="1"/>
</dbReference>
<accession>A0A2H3KAK5</accession>
<proteinExistence type="inferred from homology"/>
<name>A0A2H3KAK5_9FLAO</name>
<evidence type="ECO:0000256" key="5">
    <source>
        <dbReference type="ARBA" id="ARBA00023235"/>
    </source>
</evidence>
<evidence type="ECO:0000256" key="6">
    <source>
        <dbReference type="ARBA" id="ARBA00034617"/>
    </source>
</evidence>
<evidence type="ECO:0000256" key="2">
    <source>
        <dbReference type="ARBA" id="ARBA00022741"/>
    </source>
</evidence>
<keyword evidence="3" id="KW-0067">ATP-binding</keyword>
<evidence type="ECO:0000259" key="9">
    <source>
        <dbReference type="PROSITE" id="PS51192"/>
    </source>
</evidence>
<sequence>MKQFKAGYIVDAISNLITDNFKTLNYFNEKENNEINKVKGLLQNLSAFDVQFPYTQKVDYNNIHPVLATINNIITRGLPTKAPINVENIFTQIGLTKKTKDDSKLEYSKSINELNYNTIFELLHVIEPGLSFEKANYCGDLGSKLEEKFLKKNPFIFQLFQAQRDFSTITPQLAGGKTVDFSFTSPYLHWNEQNNSSDFKTRLFEIDGPHHLLEEFVFYDTKRDLAASDANVETFRLTENNLAKNEISYETLFSKNLYKIFEKNFNRNSNDFLKEYSLIFIPFAVARIQKTLIEYFITNSEQLKEKTLKIAIIERDFPCGALAIEGLKDLFVNLNALLEESDKLEFPEIELSIFENKKWVIHPDLHCGYVPKNEIYFGSNDFDVILDHSILRRSQIYKEKNFTLRDAIVIRSVHYFENNFENGKKIYCANLLNYKNLSNKKGDGAYEEIPEFKNNIDFFIQNIFRKKSFRPGQLPIISRSLQRKPVIGLLPTGGGKSLTYQLPVFLQPGICLVVDPIKSLMEDQVRVLNNNWIDCCDFINSNLKREEKQAKFIDFKFGQTQFLFVSPERFVMEEFRNLVKNIDNTKHALAFSYCVIDEVHCLSEWGHDFRTAYLMLGKNAQQFIKTKKDKVTLIGLTATASFDVLTDIERELDIKHEDAADAVISIDNTIRKELFYDYVECNIELKKVAVTDWDIKKSIGEHKQSHLNNYVKNINIELSNINNEVIKKSLKQHYNEFEEIKKKDAEIEKEANDIDNLEEINDFEKMTSIIFCPHKSGSLGVTFEASKKMAPSATEVFENLIVTEPNKGFFIGSDEGSSLHEDIQSHFQNFLSGHINYMVSTKAFGMGIDKEDVRLIYHINYSSSPESYIQEAGRAGRDKKKAMCVNLINSQQFYSLNPLFINRYTNSDARSKLRHLMESFDIGNSRFNQKRYVNKENLINEIKLIVPDFAETFEIASKYEKDENGEPENTILEYNLDESVHDYFHQNSFKGIETEIYHLERFFTRKEEVKKTVFKQLSEIYNKENDRNIDFYITIDGPFQGNIWLKTEEKIKFGRIINTKGVGNLTVDFNHILPEGVIDVPLTNNIYDFITENWKKNSPSTTLFEYLNSPVVNVINNGLSLEEYYDKYNKQLEFIVPLDLTNDNLANLLIEDFGLKPTIHITEIEKYLKTLENQSNNFKDFIQRIEETWKFSIFEHDTYKKNKNKYRICYYSNMSSQDVLRVIYRLYSIDFISDYTLDYNKGLVKIFINKKDKDFYFRATEKHLLKYLSKVNTNKIIVDLEKLCEKENVFASIKQAVKVNLLFTYSDIAGKRKLAIKEIKDFIKESIEQNNSANEKNYNLHFKELMYYYFNAKYAKSAFKEDGEDRSLIDDFKNSKKEDWEIFKKYTKILNDKASFINECKMMRGSCKRILRSVAVEDAKDEYALKLLYAFASFGLNNPYYYEEAQKNFLEGFELLYSNCSNYKEFNAKLNEFESILSKSVQYEKSKEFIRRSKHKLLLKINTNNLNKINVELNYIQNG</sequence>
<evidence type="ECO:0000256" key="7">
    <source>
        <dbReference type="ARBA" id="ARBA00034808"/>
    </source>
</evidence>
<evidence type="ECO:0000256" key="4">
    <source>
        <dbReference type="ARBA" id="ARBA00023125"/>
    </source>
</evidence>
<dbReference type="InterPro" id="IPR027417">
    <property type="entry name" value="P-loop_NTPase"/>
</dbReference>
<dbReference type="CDD" id="cd17920">
    <property type="entry name" value="DEXHc_RecQ"/>
    <property type="match status" value="1"/>
</dbReference>
<dbReference type="Pfam" id="PF00270">
    <property type="entry name" value="DEAD"/>
    <property type="match status" value="1"/>
</dbReference>
<dbReference type="GO" id="GO:0003677">
    <property type="term" value="F:DNA binding"/>
    <property type="evidence" value="ECO:0007669"/>
    <property type="project" value="UniProtKB-KW"/>
</dbReference>
<dbReference type="GO" id="GO:0043590">
    <property type="term" value="C:bacterial nucleoid"/>
    <property type="evidence" value="ECO:0007669"/>
    <property type="project" value="TreeGrafter"/>
</dbReference>
<dbReference type="InterPro" id="IPR001650">
    <property type="entry name" value="Helicase_C-like"/>
</dbReference>
<protein>
    <recommendedName>
        <fullName evidence="7">DNA 3'-5' helicase</fullName>
        <ecNumber evidence="7">5.6.2.4</ecNumber>
    </recommendedName>
</protein>
<dbReference type="RefSeq" id="WP_097554777.1">
    <property type="nucleotide sequence ID" value="NZ_PCMW01000095.1"/>
</dbReference>
<reference evidence="11 12" key="1">
    <citation type="submission" date="2017-09" db="EMBL/GenBank/DDBJ databases">
        <title>Whole genomes of Flavobacteriaceae.</title>
        <authorList>
            <person name="Stine C."/>
            <person name="Li C."/>
            <person name="Tadesse D."/>
        </authorList>
    </citation>
    <scope>NUCLEOTIDE SEQUENCE [LARGE SCALE GENOMIC DNA]</scope>
    <source>
        <strain evidence="11 12">ATCC 35036</strain>
    </source>
</reference>
<comment type="catalytic activity">
    <reaction evidence="6">
        <text>Couples ATP hydrolysis with the unwinding of duplex DNA by translocating in the 3'-5' direction.</text>
        <dbReference type="EC" id="5.6.2.4"/>
    </reaction>
</comment>
<evidence type="ECO:0000256" key="8">
    <source>
        <dbReference type="SAM" id="Coils"/>
    </source>
</evidence>
<dbReference type="GO" id="GO:0043138">
    <property type="term" value="F:3'-5' DNA helicase activity"/>
    <property type="evidence" value="ECO:0007669"/>
    <property type="project" value="UniProtKB-EC"/>
</dbReference>
<dbReference type="GO" id="GO:0030894">
    <property type="term" value="C:replisome"/>
    <property type="evidence" value="ECO:0007669"/>
    <property type="project" value="TreeGrafter"/>
</dbReference>
<dbReference type="EMBL" id="PCMW01000095">
    <property type="protein sequence ID" value="PDS22404.1"/>
    <property type="molecule type" value="Genomic_DNA"/>
</dbReference>
<evidence type="ECO:0000256" key="3">
    <source>
        <dbReference type="ARBA" id="ARBA00022840"/>
    </source>
</evidence>
<dbReference type="OrthoDB" id="9763310at2"/>
<evidence type="ECO:0000256" key="1">
    <source>
        <dbReference type="ARBA" id="ARBA00005446"/>
    </source>
</evidence>
<gene>
    <name evidence="11" type="ORF">B0A77_13515</name>
</gene>
<dbReference type="GO" id="GO:0006310">
    <property type="term" value="P:DNA recombination"/>
    <property type="evidence" value="ECO:0007669"/>
    <property type="project" value="TreeGrafter"/>
</dbReference>
<dbReference type="PROSITE" id="PS51192">
    <property type="entry name" value="HELICASE_ATP_BIND_1"/>
    <property type="match status" value="1"/>
</dbReference>
<comment type="caution">
    <text evidence="11">The sequence shown here is derived from an EMBL/GenBank/DDBJ whole genome shotgun (WGS) entry which is preliminary data.</text>
</comment>